<dbReference type="AlphaFoldDB" id="A0A9P8AUT8"/>
<name>A0A9P8AUT8_9AGAR</name>
<accession>A0A9P8AUT8</accession>
<dbReference type="Proteomes" id="UP000812287">
    <property type="component" value="Unassembled WGS sequence"/>
</dbReference>
<comment type="caution">
    <text evidence="1">The sequence shown here is derived from an EMBL/GenBank/DDBJ whole genome shotgun (WGS) entry which is preliminary data.</text>
</comment>
<evidence type="ECO:0000313" key="2">
    <source>
        <dbReference type="Proteomes" id="UP000812287"/>
    </source>
</evidence>
<dbReference type="EMBL" id="MU250529">
    <property type="protein sequence ID" value="KAG7448849.1"/>
    <property type="molecule type" value="Genomic_DNA"/>
</dbReference>
<dbReference type="GeneID" id="66101305"/>
<evidence type="ECO:0000313" key="1">
    <source>
        <dbReference type="EMBL" id="KAG7448849.1"/>
    </source>
</evidence>
<proteinExistence type="predicted"/>
<keyword evidence="2" id="KW-1185">Reference proteome</keyword>
<dbReference type="RefSeq" id="XP_043042349.1">
    <property type="nucleotide sequence ID" value="XM_043179011.1"/>
</dbReference>
<organism evidence="1 2">
    <name type="scientific">Guyanagaster necrorhizus</name>
    <dbReference type="NCBI Taxonomy" id="856835"/>
    <lineage>
        <taxon>Eukaryota</taxon>
        <taxon>Fungi</taxon>
        <taxon>Dikarya</taxon>
        <taxon>Basidiomycota</taxon>
        <taxon>Agaricomycotina</taxon>
        <taxon>Agaricomycetes</taxon>
        <taxon>Agaricomycetidae</taxon>
        <taxon>Agaricales</taxon>
        <taxon>Marasmiineae</taxon>
        <taxon>Physalacriaceae</taxon>
        <taxon>Guyanagaster</taxon>
    </lineage>
</organism>
<sequence length="96" mass="10759">MVLLSRAPTAGIYTLPVASLLVGFSGSRLNSQPTAPRRAPFRRFLSTNKVQLPYLFTAVISYPRNQAISIYPSFTRLSPNCRYSIKRELFIHGRAA</sequence>
<gene>
    <name evidence="1" type="ORF">BT62DRAFT_1074373</name>
</gene>
<reference evidence="1" key="1">
    <citation type="submission" date="2020-11" db="EMBL/GenBank/DDBJ databases">
        <title>Adaptations for nitrogen fixation in a non-lichenized fungal sporocarp promotes dispersal by wood-feeding termites.</title>
        <authorList>
            <consortium name="DOE Joint Genome Institute"/>
            <person name="Koch R.A."/>
            <person name="Yoon G."/>
            <person name="Arayal U."/>
            <person name="Lail K."/>
            <person name="Amirebrahimi M."/>
            <person name="Labutti K."/>
            <person name="Lipzen A."/>
            <person name="Riley R."/>
            <person name="Barry K."/>
            <person name="Henrissat B."/>
            <person name="Grigoriev I.V."/>
            <person name="Herr J.R."/>
            <person name="Aime M.C."/>
        </authorList>
    </citation>
    <scope>NUCLEOTIDE SEQUENCE</scope>
    <source>
        <strain evidence="1">MCA 3950</strain>
    </source>
</reference>
<protein>
    <submittedName>
        <fullName evidence="1">Uncharacterized protein</fullName>
    </submittedName>
</protein>